<evidence type="ECO:0000313" key="2">
    <source>
        <dbReference type="Proteomes" id="UP001054252"/>
    </source>
</evidence>
<proteinExistence type="predicted"/>
<comment type="caution">
    <text evidence="1">The sequence shown here is derived from an EMBL/GenBank/DDBJ whole genome shotgun (WGS) entry which is preliminary data.</text>
</comment>
<accession>A0AAV5M2G0</accession>
<evidence type="ECO:0000313" key="1">
    <source>
        <dbReference type="EMBL" id="GKV43224.1"/>
    </source>
</evidence>
<dbReference type="EMBL" id="BPVZ01000166">
    <property type="protein sequence ID" value="GKV43224.1"/>
    <property type="molecule type" value="Genomic_DNA"/>
</dbReference>
<name>A0AAV5M2G0_9ROSI</name>
<gene>
    <name evidence="1" type="ORF">SLEP1_g50540</name>
</gene>
<organism evidence="1 2">
    <name type="scientific">Rubroshorea leprosula</name>
    <dbReference type="NCBI Taxonomy" id="152421"/>
    <lineage>
        <taxon>Eukaryota</taxon>
        <taxon>Viridiplantae</taxon>
        <taxon>Streptophyta</taxon>
        <taxon>Embryophyta</taxon>
        <taxon>Tracheophyta</taxon>
        <taxon>Spermatophyta</taxon>
        <taxon>Magnoliopsida</taxon>
        <taxon>eudicotyledons</taxon>
        <taxon>Gunneridae</taxon>
        <taxon>Pentapetalae</taxon>
        <taxon>rosids</taxon>
        <taxon>malvids</taxon>
        <taxon>Malvales</taxon>
        <taxon>Dipterocarpaceae</taxon>
        <taxon>Rubroshorea</taxon>
    </lineage>
</organism>
<dbReference type="Proteomes" id="UP001054252">
    <property type="component" value="Unassembled WGS sequence"/>
</dbReference>
<reference evidence="1 2" key="1">
    <citation type="journal article" date="2021" name="Commun. Biol.">
        <title>The genome of Shorea leprosula (Dipterocarpaceae) highlights the ecological relevance of drought in aseasonal tropical rainforests.</title>
        <authorList>
            <person name="Ng K.K.S."/>
            <person name="Kobayashi M.J."/>
            <person name="Fawcett J.A."/>
            <person name="Hatakeyama M."/>
            <person name="Paape T."/>
            <person name="Ng C.H."/>
            <person name="Ang C.C."/>
            <person name="Tnah L.H."/>
            <person name="Lee C.T."/>
            <person name="Nishiyama T."/>
            <person name="Sese J."/>
            <person name="O'Brien M.J."/>
            <person name="Copetti D."/>
            <person name="Mohd Noor M.I."/>
            <person name="Ong R.C."/>
            <person name="Putra M."/>
            <person name="Sireger I.Z."/>
            <person name="Indrioko S."/>
            <person name="Kosugi Y."/>
            <person name="Izuno A."/>
            <person name="Isagi Y."/>
            <person name="Lee S.L."/>
            <person name="Shimizu K.K."/>
        </authorList>
    </citation>
    <scope>NUCLEOTIDE SEQUENCE [LARGE SCALE GENOMIC DNA]</scope>
    <source>
        <strain evidence="1">214</strain>
    </source>
</reference>
<sequence>MTPCVQTSFNMVLGSVWGCSKVENQYFSPGTLLR</sequence>
<dbReference type="AlphaFoldDB" id="A0AAV5M2G0"/>
<protein>
    <submittedName>
        <fullName evidence="1">Uncharacterized protein</fullName>
    </submittedName>
</protein>
<keyword evidence="2" id="KW-1185">Reference proteome</keyword>